<accession>A0A1V1P221</accession>
<organism evidence="1 2">
    <name type="scientific">Candidatus Magnetoglobus multicellularis str. Araruama</name>
    <dbReference type="NCBI Taxonomy" id="890399"/>
    <lineage>
        <taxon>Bacteria</taxon>
        <taxon>Pseudomonadati</taxon>
        <taxon>Thermodesulfobacteriota</taxon>
        <taxon>Desulfobacteria</taxon>
        <taxon>Desulfobacterales</taxon>
        <taxon>Desulfobacteraceae</taxon>
        <taxon>Candidatus Magnetoglobus</taxon>
    </lineage>
</organism>
<proteinExistence type="predicted"/>
<dbReference type="EMBL" id="ATBP01000810">
    <property type="protein sequence ID" value="ETR68868.1"/>
    <property type="molecule type" value="Genomic_DNA"/>
</dbReference>
<dbReference type="AlphaFoldDB" id="A0A1V1P221"/>
<evidence type="ECO:0000313" key="2">
    <source>
        <dbReference type="Proteomes" id="UP000189670"/>
    </source>
</evidence>
<name>A0A1V1P221_9BACT</name>
<gene>
    <name evidence="1" type="ORF">OMM_10096</name>
</gene>
<reference evidence="2" key="1">
    <citation type="submission" date="2012-11" db="EMBL/GenBank/DDBJ databases">
        <authorList>
            <person name="Lucero-Rivera Y.E."/>
            <person name="Tovar-Ramirez D."/>
        </authorList>
    </citation>
    <scope>NUCLEOTIDE SEQUENCE [LARGE SCALE GENOMIC DNA]</scope>
    <source>
        <strain evidence="2">Araruama</strain>
    </source>
</reference>
<dbReference type="Proteomes" id="UP000189670">
    <property type="component" value="Unassembled WGS sequence"/>
</dbReference>
<protein>
    <submittedName>
        <fullName evidence="1">Uncharacterized protein</fullName>
    </submittedName>
</protein>
<sequence>MYLQGYKSNFTSKNSHEPLVNFFPIHDYQAEWFQPLIEYLVMLYEDKSIDSDTFEELIKQIAGNFVEFEVSSRIDKILNKRSVRDKLWSFL</sequence>
<evidence type="ECO:0000313" key="1">
    <source>
        <dbReference type="EMBL" id="ETR68868.1"/>
    </source>
</evidence>
<comment type="caution">
    <text evidence="1">The sequence shown here is derived from an EMBL/GenBank/DDBJ whole genome shotgun (WGS) entry which is preliminary data.</text>
</comment>